<dbReference type="InterPro" id="IPR031304">
    <property type="entry name" value="SLT_2"/>
</dbReference>
<dbReference type="OrthoDB" id="9796191at2"/>
<dbReference type="CDD" id="cd13399">
    <property type="entry name" value="Slt35-like"/>
    <property type="match status" value="1"/>
</dbReference>
<comment type="caution">
    <text evidence="2">The sequence shown here is derived from an EMBL/GenBank/DDBJ whole genome shotgun (WGS) entry which is preliminary data.</text>
</comment>
<proteinExistence type="predicted"/>
<dbReference type="AlphaFoldDB" id="A0A541BNP8"/>
<dbReference type="PANTHER" id="PTHR30163">
    <property type="entry name" value="MEMBRANE-BOUND LYTIC MUREIN TRANSGLYCOSYLASE B"/>
    <property type="match status" value="1"/>
</dbReference>
<sequence length="248" mass="25583">MMDPVTTRNRRLLSGVAAVVVGAAVLAGCASEPRIAIPQGIPPGPGAALPPIDVDAPGRSAEQLADWAAGQSDALGISVTALEAYGYAAAVMARSRPDCGIGWTTIAGIAGVESRHGTYRGSRVAPDGKVSPPIRGVPLDGAPGLAEIPDTDGGAMDGDPVHDRAMGPLQFIPETWKRWGVDANGDGVADPDNIDDAALTAARYLCERGGDLTAADGWRRALMAYNQSTEYLAEVRDRAAAYSVGVRP</sequence>
<dbReference type="Pfam" id="PF13406">
    <property type="entry name" value="SLT_2"/>
    <property type="match status" value="1"/>
</dbReference>
<dbReference type="SUPFAM" id="SSF53955">
    <property type="entry name" value="Lysozyme-like"/>
    <property type="match status" value="1"/>
</dbReference>
<dbReference type="InterPro" id="IPR043426">
    <property type="entry name" value="MltB-like"/>
</dbReference>
<organism evidence="2 3">
    <name type="scientific">Rhodococcus spelaei</name>
    <dbReference type="NCBI Taxonomy" id="2546320"/>
    <lineage>
        <taxon>Bacteria</taxon>
        <taxon>Bacillati</taxon>
        <taxon>Actinomycetota</taxon>
        <taxon>Actinomycetes</taxon>
        <taxon>Mycobacteriales</taxon>
        <taxon>Nocardiaceae</taxon>
        <taxon>Rhodococcus</taxon>
    </lineage>
</organism>
<feature type="domain" description="Transglycosylase SLT" evidence="1">
    <location>
        <begin position="165"/>
        <end position="209"/>
    </location>
</feature>
<dbReference type="InterPro" id="IPR023346">
    <property type="entry name" value="Lysozyme-like_dom_sf"/>
</dbReference>
<name>A0A541BNP8_9NOCA</name>
<accession>A0A541BNP8</accession>
<evidence type="ECO:0000259" key="1">
    <source>
        <dbReference type="Pfam" id="PF13406"/>
    </source>
</evidence>
<evidence type="ECO:0000313" key="2">
    <source>
        <dbReference type="EMBL" id="TQF73942.1"/>
    </source>
</evidence>
<gene>
    <name evidence="2" type="ORF">FK531_04515</name>
</gene>
<reference evidence="2 3" key="1">
    <citation type="submission" date="2019-06" db="EMBL/GenBank/DDBJ databases">
        <title>Rhodococcus spaelei sp. nov., isolated from a cave.</title>
        <authorList>
            <person name="Lee S.D."/>
        </authorList>
    </citation>
    <scope>NUCLEOTIDE SEQUENCE [LARGE SCALE GENOMIC DNA]</scope>
    <source>
        <strain evidence="2 3">C9-5</strain>
    </source>
</reference>
<dbReference type="EMBL" id="VIGH01000002">
    <property type="protein sequence ID" value="TQF73942.1"/>
    <property type="molecule type" value="Genomic_DNA"/>
</dbReference>
<dbReference type="Gene3D" id="1.10.530.10">
    <property type="match status" value="1"/>
</dbReference>
<dbReference type="Proteomes" id="UP000316256">
    <property type="component" value="Unassembled WGS sequence"/>
</dbReference>
<dbReference type="PANTHER" id="PTHR30163:SF8">
    <property type="entry name" value="LYTIC MUREIN TRANSGLYCOSYLASE"/>
    <property type="match status" value="1"/>
</dbReference>
<dbReference type="GO" id="GO:0009253">
    <property type="term" value="P:peptidoglycan catabolic process"/>
    <property type="evidence" value="ECO:0007669"/>
    <property type="project" value="TreeGrafter"/>
</dbReference>
<protein>
    <submittedName>
        <fullName evidence="2">Lytic transglycosylase domain-containing protein</fullName>
    </submittedName>
</protein>
<dbReference type="GO" id="GO:0008933">
    <property type="term" value="F:peptidoglycan lytic transglycosylase activity"/>
    <property type="evidence" value="ECO:0007669"/>
    <property type="project" value="TreeGrafter"/>
</dbReference>
<keyword evidence="3" id="KW-1185">Reference proteome</keyword>
<evidence type="ECO:0000313" key="3">
    <source>
        <dbReference type="Proteomes" id="UP000316256"/>
    </source>
</evidence>